<gene>
    <name evidence="3" type="primary">dprA</name>
    <name evidence="3" type="ORF">H9876_00990</name>
</gene>
<proteinExistence type="inferred from homology"/>
<dbReference type="EMBL" id="DXGK01000021">
    <property type="protein sequence ID" value="HIW69947.1"/>
    <property type="molecule type" value="Genomic_DNA"/>
</dbReference>
<feature type="domain" description="Smf/DprA SLOG" evidence="2">
    <location>
        <begin position="10"/>
        <end position="218"/>
    </location>
</feature>
<comment type="similarity">
    <text evidence="1">Belongs to the DprA/Smf family.</text>
</comment>
<dbReference type="GO" id="GO:0009294">
    <property type="term" value="P:DNA-mediated transformation"/>
    <property type="evidence" value="ECO:0007669"/>
    <property type="project" value="InterPro"/>
</dbReference>
<dbReference type="Pfam" id="PF02481">
    <property type="entry name" value="DNA_processg_A"/>
    <property type="match status" value="1"/>
</dbReference>
<dbReference type="Gene3D" id="3.40.50.450">
    <property type="match status" value="1"/>
</dbReference>
<organism evidence="3 4">
    <name type="scientific">Candidatus Limosilactobacillus merdipullorum</name>
    <dbReference type="NCBI Taxonomy" id="2838653"/>
    <lineage>
        <taxon>Bacteria</taxon>
        <taxon>Bacillati</taxon>
        <taxon>Bacillota</taxon>
        <taxon>Bacilli</taxon>
        <taxon>Lactobacillales</taxon>
        <taxon>Lactobacillaceae</taxon>
        <taxon>Limosilactobacillus</taxon>
    </lineage>
</organism>
<sequence>VKYFRNSYPMLMIIDDKYPPLLKETACPPILIYYYGTPGILQKKTLAVVGSRHMTEYGKKAVETFVPPAVNAGVTIVSGLARGVDSTAQRLALQCGGKVAAVIGCGLTQAYPKENRELQEEIMMVGVVLSEYPIGTPPFPHHFPERNRIIAGVCHTCLVVESAQKSGTLITANLALQENRNVCAVPGKIDAPYSVGCNELIEVGARPVLKPADLLEELNV</sequence>
<dbReference type="NCBIfam" id="TIGR00732">
    <property type="entry name" value="dprA"/>
    <property type="match status" value="1"/>
</dbReference>
<reference evidence="3" key="2">
    <citation type="submission" date="2021-04" db="EMBL/GenBank/DDBJ databases">
        <authorList>
            <person name="Gilroy R."/>
        </authorList>
    </citation>
    <scope>NUCLEOTIDE SEQUENCE</scope>
    <source>
        <strain evidence="3">ChiHejej3B27-2180</strain>
    </source>
</reference>
<evidence type="ECO:0000259" key="2">
    <source>
        <dbReference type="Pfam" id="PF02481"/>
    </source>
</evidence>
<evidence type="ECO:0000256" key="1">
    <source>
        <dbReference type="ARBA" id="ARBA00006525"/>
    </source>
</evidence>
<dbReference type="AlphaFoldDB" id="A0A9D1QML3"/>
<evidence type="ECO:0000313" key="3">
    <source>
        <dbReference type="EMBL" id="HIW69947.1"/>
    </source>
</evidence>
<dbReference type="PANTHER" id="PTHR43022">
    <property type="entry name" value="PROTEIN SMF"/>
    <property type="match status" value="1"/>
</dbReference>
<name>A0A9D1QML3_9LACO</name>
<feature type="non-terminal residue" evidence="3">
    <location>
        <position position="1"/>
    </location>
</feature>
<evidence type="ECO:0000313" key="4">
    <source>
        <dbReference type="Proteomes" id="UP000886878"/>
    </source>
</evidence>
<dbReference type="SUPFAM" id="SSF102405">
    <property type="entry name" value="MCP/YpsA-like"/>
    <property type="match status" value="1"/>
</dbReference>
<comment type="caution">
    <text evidence="3">The sequence shown here is derived from an EMBL/GenBank/DDBJ whole genome shotgun (WGS) entry which is preliminary data.</text>
</comment>
<accession>A0A9D1QML3</accession>
<dbReference type="InterPro" id="IPR057666">
    <property type="entry name" value="DrpA_SLOG"/>
</dbReference>
<dbReference type="Proteomes" id="UP000886878">
    <property type="component" value="Unassembled WGS sequence"/>
</dbReference>
<protein>
    <submittedName>
        <fullName evidence="3">DNA-processing protein DprA</fullName>
    </submittedName>
</protein>
<reference evidence="3" key="1">
    <citation type="journal article" date="2021" name="PeerJ">
        <title>Extensive microbial diversity within the chicken gut microbiome revealed by metagenomics and culture.</title>
        <authorList>
            <person name="Gilroy R."/>
            <person name="Ravi A."/>
            <person name="Getino M."/>
            <person name="Pursley I."/>
            <person name="Horton D.L."/>
            <person name="Alikhan N.F."/>
            <person name="Baker D."/>
            <person name="Gharbi K."/>
            <person name="Hall N."/>
            <person name="Watson M."/>
            <person name="Adriaenssens E.M."/>
            <person name="Foster-Nyarko E."/>
            <person name="Jarju S."/>
            <person name="Secka A."/>
            <person name="Antonio M."/>
            <person name="Oren A."/>
            <person name="Chaudhuri R.R."/>
            <person name="La Ragione R."/>
            <person name="Hildebrand F."/>
            <person name="Pallen M.J."/>
        </authorList>
    </citation>
    <scope>NUCLEOTIDE SEQUENCE</scope>
    <source>
        <strain evidence="3">ChiHejej3B27-2180</strain>
    </source>
</reference>
<dbReference type="InterPro" id="IPR003488">
    <property type="entry name" value="DprA"/>
</dbReference>
<dbReference type="PANTHER" id="PTHR43022:SF1">
    <property type="entry name" value="PROTEIN SMF"/>
    <property type="match status" value="1"/>
</dbReference>